<feature type="region of interest" description="Disordered" evidence="11">
    <location>
        <begin position="27"/>
        <end position="57"/>
    </location>
</feature>
<dbReference type="FunFam" id="3.30.40.10:FF:000084">
    <property type="entry name" value="Zinc finger, FYVE domain-containing 9b"/>
    <property type="match status" value="1"/>
</dbReference>
<evidence type="ECO:0000256" key="5">
    <source>
        <dbReference type="ARBA" id="ARBA00022723"/>
    </source>
</evidence>
<feature type="compositionally biased region" description="Polar residues" evidence="11">
    <location>
        <begin position="103"/>
        <end position="123"/>
    </location>
</feature>
<proteinExistence type="evidence at transcript level"/>
<dbReference type="Pfam" id="PF11409">
    <property type="entry name" value="SARA"/>
    <property type="match status" value="1"/>
</dbReference>
<dbReference type="FunFam" id="3.30.1360.220:FF:000001">
    <property type="entry name" value="Zinc finger, FYVE domain-containing 9a"/>
    <property type="match status" value="1"/>
</dbReference>
<feature type="region of interest" description="Disordered" evidence="11">
    <location>
        <begin position="200"/>
        <end position="303"/>
    </location>
</feature>
<dbReference type="GO" id="GO:0016197">
    <property type="term" value="P:endosomal transport"/>
    <property type="evidence" value="ECO:0007669"/>
    <property type="project" value="TreeGrafter"/>
</dbReference>
<evidence type="ECO:0000256" key="7">
    <source>
        <dbReference type="ARBA" id="ARBA00022771"/>
    </source>
</evidence>
<dbReference type="InterPro" id="IPR000306">
    <property type="entry name" value="Znf_FYVE"/>
</dbReference>
<feature type="region of interest" description="Disordered" evidence="11">
    <location>
        <begin position="400"/>
        <end position="459"/>
    </location>
</feature>
<evidence type="ECO:0000256" key="1">
    <source>
        <dbReference type="ARBA" id="ARBA00004146"/>
    </source>
</evidence>
<evidence type="ECO:0000256" key="3">
    <source>
        <dbReference type="ARBA" id="ARBA00022490"/>
    </source>
</evidence>
<reference evidence="13" key="2">
    <citation type="submission" date="2016-04" db="EMBL/GenBank/DDBJ databases">
        <authorList>
            <person name="Evans L.H."/>
            <person name="Alamgir A."/>
            <person name="Owens N."/>
            <person name="Weber N.D."/>
            <person name="Virtaneva K."/>
            <person name="Barbian K."/>
            <person name="Babar A."/>
            <person name="Rosenke K."/>
        </authorList>
    </citation>
    <scope>NUCLEOTIDE SEQUENCE</scope>
</reference>
<organism evidence="13">
    <name type="scientific">Saccoglossus kowalevskii</name>
    <name type="common">Acorn worm</name>
    <dbReference type="NCBI Taxonomy" id="10224"/>
    <lineage>
        <taxon>Eukaryota</taxon>
        <taxon>Metazoa</taxon>
        <taxon>Hemichordata</taxon>
        <taxon>Enteropneusta</taxon>
        <taxon>Harrimaniidae</taxon>
        <taxon>Saccoglossus</taxon>
    </lineage>
</organism>
<dbReference type="InterPro" id="IPR017455">
    <property type="entry name" value="Znf_FYVE-rel"/>
</dbReference>
<feature type="compositionally biased region" description="Low complexity" evidence="11">
    <location>
        <begin position="850"/>
        <end position="860"/>
    </location>
</feature>
<evidence type="ECO:0000256" key="4">
    <source>
        <dbReference type="ARBA" id="ARBA00022553"/>
    </source>
</evidence>
<name>A0A1L7H7G3_SACKO</name>
<keyword evidence="9" id="KW-0472">Membrane</keyword>
<feature type="compositionally biased region" description="Polar residues" evidence="11">
    <location>
        <begin position="820"/>
        <end position="829"/>
    </location>
</feature>
<dbReference type="SMART" id="SM01421">
    <property type="entry name" value="DUF3480"/>
    <property type="match status" value="1"/>
</dbReference>
<feature type="compositionally biased region" description="Basic residues" evidence="11">
    <location>
        <begin position="898"/>
        <end position="915"/>
    </location>
</feature>
<feature type="compositionally biased region" description="Polar residues" evidence="11">
    <location>
        <begin position="373"/>
        <end position="388"/>
    </location>
</feature>
<evidence type="ECO:0000256" key="9">
    <source>
        <dbReference type="ARBA" id="ARBA00023136"/>
    </source>
</evidence>
<keyword evidence="8" id="KW-0862">Zinc</keyword>
<feature type="region of interest" description="Disordered" evidence="11">
    <location>
        <begin position="326"/>
        <end position="388"/>
    </location>
</feature>
<feature type="region of interest" description="Disordered" evidence="11">
    <location>
        <begin position="91"/>
        <end position="123"/>
    </location>
</feature>
<dbReference type="SUPFAM" id="SSF57903">
    <property type="entry name" value="FYVE/PHD zinc finger"/>
    <property type="match status" value="1"/>
</dbReference>
<dbReference type="Pfam" id="PF11979">
    <property type="entry name" value="SARA_C"/>
    <property type="match status" value="1"/>
</dbReference>
<feature type="domain" description="FYVE-type" evidence="12">
    <location>
        <begin position="743"/>
        <end position="802"/>
    </location>
</feature>
<evidence type="ECO:0000313" key="13">
    <source>
        <dbReference type="EMBL" id="APU50779.1"/>
    </source>
</evidence>
<dbReference type="Gene3D" id="3.30.500.40">
    <property type="match status" value="1"/>
</dbReference>
<dbReference type="InterPro" id="IPR022557">
    <property type="entry name" value="SARA-like_C"/>
</dbReference>
<dbReference type="PANTHER" id="PTHR46319">
    <property type="entry name" value="ZINC FINGER FYVE DOMAIN-CONTAINING PROTEIN"/>
    <property type="match status" value="1"/>
</dbReference>
<keyword evidence="4" id="KW-0597">Phosphoprotein</keyword>
<dbReference type="InterPro" id="IPR013083">
    <property type="entry name" value="Znf_RING/FYVE/PHD"/>
</dbReference>
<dbReference type="Gene3D" id="4.10.720.10">
    <property type="entry name" value="Smad anchor for receptor activation, Smad-binding domain"/>
    <property type="match status" value="1"/>
</dbReference>
<dbReference type="GO" id="GO:0005545">
    <property type="term" value="F:1-phosphatidylinositol binding"/>
    <property type="evidence" value="ECO:0007669"/>
    <property type="project" value="UniProtKB-ARBA"/>
</dbReference>
<evidence type="ECO:0000256" key="6">
    <source>
        <dbReference type="ARBA" id="ARBA00022753"/>
    </source>
</evidence>
<feature type="region of interest" description="Disordered" evidence="11">
    <location>
        <begin position="811"/>
        <end position="931"/>
    </location>
</feature>
<dbReference type="InterPro" id="IPR011011">
    <property type="entry name" value="Znf_FYVE_PHD"/>
</dbReference>
<comment type="subcellular location">
    <subcellularLocation>
        <location evidence="2">Cytoplasm</location>
    </subcellularLocation>
    <subcellularLocation>
        <location evidence="1">Early endosome membrane</location>
    </subcellularLocation>
</comment>
<keyword evidence="7 10" id="KW-0863">Zinc-finger</keyword>
<dbReference type="InterPro" id="IPR024608">
    <property type="entry name" value="SARA-like_SBD"/>
</dbReference>
<dbReference type="GO" id="GO:0005829">
    <property type="term" value="C:cytosol"/>
    <property type="evidence" value="ECO:0007669"/>
    <property type="project" value="UniProtKB-ARBA"/>
</dbReference>
<feature type="compositionally biased region" description="Polar residues" evidence="11">
    <location>
        <begin position="224"/>
        <end position="238"/>
    </location>
</feature>
<keyword evidence="3" id="KW-0963">Cytoplasm</keyword>
<feature type="region of interest" description="Disordered" evidence="11">
    <location>
        <begin position="596"/>
        <end position="629"/>
    </location>
</feature>
<evidence type="ECO:0000256" key="2">
    <source>
        <dbReference type="ARBA" id="ARBA00004496"/>
    </source>
</evidence>
<dbReference type="GO" id="GO:0031901">
    <property type="term" value="C:early endosome membrane"/>
    <property type="evidence" value="ECO:0007669"/>
    <property type="project" value="UniProtKB-SubCell"/>
</dbReference>
<dbReference type="EMBL" id="KX125083">
    <property type="protein sequence ID" value="APU50779.1"/>
    <property type="molecule type" value="mRNA"/>
</dbReference>
<gene>
    <name evidence="13" type="ORF">Sakowv30020446mg</name>
</gene>
<dbReference type="SMART" id="SM00064">
    <property type="entry name" value="FYVE"/>
    <property type="match status" value="1"/>
</dbReference>
<dbReference type="SMART" id="SM01422">
    <property type="entry name" value="SARA"/>
    <property type="match status" value="1"/>
</dbReference>
<protein>
    <submittedName>
        <fullName evidence="13">Zinc finger FYVE domain-containing protein 9-like protein MW</fullName>
    </submittedName>
</protein>
<evidence type="ECO:0000256" key="8">
    <source>
        <dbReference type="ARBA" id="ARBA00022833"/>
    </source>
</evidence>
<reference evidence="13" key="1">
    <citation type="journal article" date="2008" name="Biol. Bull.">
        <title>cDNA sequences for transcription factors and signaling proteins of the hemichordate Saccoglossus kowalevskii: efficacy of the expressed sequence tag (EST) approach for evolutionary and developmental studies of a new organism.</title>
        <authorList>
            <person name="Freeman R.M. Jr."/>
            <person name="Wu M."/>
            <person name="Cordonnier-Pratt M.M."/>
            <person name="Pratt L.H."/>
            <person name="Gruber C.E."/>
            <person name="Smith M."/>
            <person name="Lander E.S."/>
            <person name="Stange-Thomann N."/>
            <person name="Lowe C.J."/>
            <person name="Gerhart J."/>
            <person name="Kirschner M."/>
        </authorList>
    </citation>
    <scope>NUCLEOTIDE SEQUENCE</scope>
</reference>
<accession>A0A1L7H7G3</accession>
<dbReference type="PROSITE" id="PS50178">
    <property type="entry name" value="ZF_FYVE"/>
    <property type="match status" value="1"/>
</dbReference>
<evidence type="ECO:0000259" key="12">
    <source>
        <dbReference type="PROSITE" id="PS50178"/>
    </source>
</evidence>
<dbReference type="Gene3D" id="3.30.40.10">
    <property type="entry name" value="Zinc/RING finger domain, C3HC4 (zinc finger)"/>
    <property type="match status" value="1"/>
</dbReference>
<dbReference type="InterPro" id="IPR037145">
    <property type="entry name" value="SARA_Smad-bd_sf"/>
</dbReference>
<feature type="compositionally biased region" description="Polar residues" evidence="11">
    <location>
        <begin position="403"/>
        <end position="427"/>
    </location>
</feature>
<dbReference type="GO" id="GO:0008270">
    <property type="term" value="F:zinc ion binding"/>
    <property type="evidence" value="ECO:0007669"/>
    <property type="project" value="UniProtKB-KW"/>
</dbReference>
<keyword evidence="6" id="KW-0967">Endosome</keyword>
<feature type="compositionally biased region" description="Basic and acidic residues" evidence="11">
    <location>
        <begin position="867"/>
        <end position="879"/>
    </location>
</feature>
<dbReference type="PANTHER" id="PTHR46319:SF3">
    <property type="entry name" value="ZINC FINGER FYVE DOMAIN-CONTAINING PROTEIN"/>
    <property type="match status" value="1"/>
</dbReference>
<evidence type="ECO:0000256" key="11">
    <source>
        <dbReference type="SAM" id="MobiDB-lite"/>
    </source>
</evidence>
<evidence type="ECO:0000256" key="10">
    <source>
        <dbReference type="PROSITE-ProRule" id="PRU00091"/>
    </source>
</evidence>
<dbReference type="CDD" id="cd15729">
    <property type="entry name" value="FYVE_endofin"/>
    <property type="match status" value="1"/>
</dbReference>
<feature type="compositionally biased region" description="Low complexity" evidence="11">
    <location>
        <begin position="270"/>
        <end position="288"/>
    </location>
</feature>
<sequence>MASSFFAQADDIDSLLDEFEKNEDSAFGARKLSGNSQQNCYHDLNGVNPPDSMENSNPMERYGLTFEPADLLDLSEADFAPALSPIINPVSGAPKDYHDGQDASESSVNLETSPDNTVTTLSASNSRVRTDSNSLLGNQDFSSFLPTNLPHSVSLENLQSVSTNSKQEKSNSDLDLLTVENPVLCSSSLLMPDNHWQASKIPPGLNHSNTQQFDSLPHPVVMPGSSQPIEPVTANDQEQTNHETNKYNTHVSESENVNNSDSLHTANTDLSPSSIEESTVSSLDSSTVQDNSSEVPHPEAPVGFDNIENIEVKEDDMNAYLEAMDDSDSQVALPPTDVDSSEPFSTNDECGRPVVVQSETVSAATETRDTRQETPQTQNDLSSTDPHYSTLSTDIAAAENTPVPVNQPNVSDTSTPSPASQDTNISASPDHEMSSIDTADDSQRTTPGVSMMPQDEMPTNLRTSGISAIEIWSQPSTENAPSQGNIVTIHSTDQPLLTDPPTPRLPSYAEAMAGMSPVRTNRPVLSIGANETGETTELNSGHRTNPVTPVENNLSVMDAAASALEGLSVATAATMMTSSTQVMKPSDVENLRLQQRKQHSPETPEHTCMANDTGAEGCSESDPRNTPPVAIRQNTLRQNLRLDFNHAGSRKVLADYPPPSETLEHANEALTENEAVKANNEVQVLLEDEHSTDDPAHSINSAAGSAEQTLSAINSEDFQTRFNVDLPEGAFQLGNVAPLWVPDPEAPNCMMCSTKFTFTKRRHHCRACGKVFCSNCCNIKTKLKYMDNKEARVCVTCNHVMLRVEAIQRMNSPGGGMRSPNPNNPSEYCSTVPPLEQARSNLNQPPPSVMVPVSRSVLRRPNSDGSQRQREPRHVRFSDGIHPGGDLTDDNPSSVRIRPARTQRRVRSTSPNRRRAGGDTASGGGNLGRTQIPSMPVSLIPKDEKSLPPVIINTGTKGEYTIEENPNQENILGKLSNDDVEPIVFALNKNLFVMVKIIDLDCCVNRRCWCFTTKGMPTAGQDEMVIVLECLPEEKTLPRDVFCHFNTAYEEASKGNTVTEMGHTIFTQGFLGSREHGGFLYIRPSFQCVRKLLLPDSPYLFGVLLQKWETPWAKVFPVRLMLRLGAEFRYYPCPLMSVRFRKPVYGEVGHTIMNLLADFKNYQYMLPQIKGVTIHMQDRQTSINFPKNRYDDIMKVLNNSNEHVMAMGSNFSSAADSHLVCIQNDDGHYQTQAINIQNKPRRVTGASFVVFNGALKSSSGLTAKSSIVEDGLMVQIPPDTMTALRQMIRDMKDFTISCGAIGTDPPEESVFIKWVEDDRAVNIGVVSPIDGKSMETIDSIRIQNSTDYMGENKTIRWTEVFFLQSEDSMGQRCDTVDLSRLAETLAEGCCAALAPHLDGLKEIHMSKIGLRVTIDSERVGYEIGSNGKTLPSKFMKELDNHLIPVITNAVTQQGDGPVILELIFYILD</sequence>
<keyword evidence="5" id="KW-0479">Metal-binding</keyword>
<dbReference type="Pfam" id="PF01363">
    <property type="entry name" value="FYVE"/>
    <property type="match status" value="1"/>
</dbReference>
<dbReference type="FunFam" id="3.30.500.40:FF:000001">
    <property type="entry name" value="Zinc finger, FYVE domain-containing 9a"/>
    <property type="match status" value="1"/>
</dbReference>
<dbReference type="Gene3D" id="3.30.1360.220">
    <property type="entry name" value="Domain of unknown function (DUF3480), N-terminal subdomain"/>
    <property type="match status" value="2"/>
</dbReference>